<dbReference type="PANTHER" id="PTHR11670">
    <property type="entry name" value="ACONITASE/IRON-RESPONSIVE ELEMENT FAMILY MEMBER"/>
    <property type="match status" value="1"/>
</dbReference>
<protein>
    <submittedName>
        <fullName evidence="5">Aconitate hydratase</fullName>
        <ecNumber evidence="5">4.2.1.3</ecNumber>
    </submittedName>
</protein>
<dbReference type="SUPFAM" id="SSF53732">
    <property type="entry name" value="Aconitase iron-sulfur domain"/>
    <property type="match status" value="1"/>
</dbReference>
<dbReference type="Pfam" id="PF00330">
    <property type="entry name" value="Aconitase"/>
    <property type="match status" value="1"/>
</dbReference>
<sequence length="144" mass="15178">AFDNFKVVPPNTGIVHQVNLENLARVVMTADRDGKAVAYPDTVFGTDSHTTMINGIGVLGWGVGGIEAEAAMLGQPSSMLIPQVVGFKLTGKLPEGATATDLVLTVTQMLRKLGVVGKFVEFYGDGLQHLPLADRATIGNMAPE</sequence>
<dbReference type="GO" id="GO:0051536">
    <property type="term" value="F:iron-sulfur cluster binding"/>
    <property type="evidence" value="ECO:0007669"/>
    <property type="project" value="UniProtKB-KW"/>
</dbReference>
<dbReference type="InterPro" id="IPR036008">
    <property type="entry name" value="Aconitase_4Fe-4S_dom"/>
</dbReference>
<dbReference type="Gene3D" id="3.30.499.10">
    <property type="entry name" value="Aconitase, domain 3"/>
    <property type="match status" value="1"/>
</dbReference>
<dbReference type="InterPro" id="IPR015931">
    <property type="entry name" value="Acnase/IPM_dHydase_lsu_aba_1/3"/>
</dbReference>
<keyword evidence="3" id="KW-0411">Iron-sulfur</keyword>
<comment type="caution">
    <text evidence="5">The sequence shown here is derived from an EMBL/GenBank/DDBJ whole genome shotgun (WGS) entry which is preliminary data.</text>
</comment>
<keyword evidence="2" id="KW-0408">Iron</keyword>
<dbReference type="EC" id="4.2.1.3" evidence="5"/>
<dbReference type="GO" id="GO:0003994">
    <property type="term" value="F:aconitate hydratase activity"/>
    <property type="evidence" value="ECO:0007669"/>
    <property type="project" value="UniProtKB-EC"/>
</dbReference>
<dbReference type="AlphaFoldDB" id="A0A646II67"/>
<feature type="non-terminal residue" evidence="5">
    <location>
        <position position="1"/>
    </location>
</feature>
<evidence type="ECO:0000256" key="2">
    <source>
        <dbReference type="ARBA" id="ARBA00023004"/>
    </source>
</evidence>
<reference evidence="5" key="1">
    <citation type="submission" date="2019-10" db="EMBL/GenBank/DDBJ databases">
        <title>Streptomyces sp. nov., a novel actinobacterium isolated from alkaline environment.</title>
        <authorList>
            <person name="Golinska P."/>
        </authorList>
    </citation>
    <scope>NUCLEOTIDE SEQUENCE</scope>
    <source>
        <strain evidence="5">IF17</strain>
    </source>
</reference>
<feature type="non-terminal residue" evidence="5">
    <location>
        <position position="144"/>
    </location>
</feature>
<proteinExistence type="predicted"/>
<dbReference type="PRINTS" id="PR00415">
    <property type="entry name" value="ACONITASE"/>
</dbReference>
<dbReference type="Proteomes" id="UP000315516">
    <property type="component" value="Unassembled WGS sequence"/>
</dbReference>
<name>A0A646II67_9ACTN</name>
<evidence type="ECO:0000256" key="1">
    <source>
        <dbReference type="ARBA" id="ARBA00022723"/>
    </source>
</evidence>
<dbReference type="InterPro" id="IPR001030">
    <property type="entry name" value="Acoase/IPM_deHydtase_lsu_aba"/>
</dbReference>
<feature type="domain" description="Aconitase/3-isopropylmalate dehydratase large subunit alpha/beta/alpha" evidence="4">
    <location>
        <begin position="2"/>
        <end position="144"/>
    </location>
</feature>
<dbReference type="GO" id="GO:0046872">
    <property type="term" value="F:metal ion binding"/>
    <property type="evidence" value="ECO:0007669"/>
    <property type="project" value="UniProtKB-KW"/>
</dbReference>
<dbReference type="EMBL" id="VJYJ02001702">
    <property type="protein sequence ID" value="MQS10553.1"/>
    <property type="molecule type" value="Genomic_DNA"/>
</dbReference>
<keyword evidence="1" id="KW-0479">Metal-binding</keyword>
<organism evidence="5">
    <name type="scientific">Streptomyces alkaliphilus</name>
    <dbReference type="NCBI Taxonomy" id="1472722"/>
    <lineage>
        <taxon>Bacteria</taxon>
        <taxon>Bacillati</taxon>
        <taxon>Actinomycetota</taxon>
        <taxon>Actinomycetes</taxon>
        <taxon>Kitasatosporales</taxon>
        <taxon>Streptomycetaceae</taxon>
        <taxon>Streptomyces</taxon>
    </lineage>
</organism>
<evidence type="ECO:0000256" key="3">
    <source>
        <dbReference type="ARBA" id="ARBA00023014"/>
    </source>
</evidence>
<evidence type="ECO:0000313" key="5">
    <source>
        <dbReference type="EMBL" id="MQS10553.1"/>
    </source>
</evidence>
<evidence type="ECO:0000259" key="4">
    <source>
        <dbReference type="Pfam" id="PF00330"/>
    </source>
</evidence>
<dbReference type="InterPro" id="IPR006249">
    <property type="entry name" value="Aconitase/IRP2"/>
</dbReference>
<accession>A0A646II67</accession>
<keyword evidence="5" id="KW-0456">Lyase</keyword>
<gene>
    <name evidence="5" type="primary">acnA</name>
    <name evidence="5" type="ORF">FNX48_026360</name>
</gene>